<proteinExistence type="predicted"/>
<evidence type="ECO:0000313" key="1">
    <source>
        <dbReference type="EMBL" id="HIR66067.1"/>
    </source>
</evidence>
<gene>
    <name evidence="1" type="ORF">IAC95_04240</name>
</gene>
<evidence type="ECO:0000313" key="2">
    <source>
        <dbReference type="Proteomes" id="UP000824200"/>
    </source>
</evidence>
<accession>A0A9D1J8M3</accession>
<dbReference type="Proteomes" id="UP000824200">
    <property type="component" value="Unassembled WGS sequence"/>
</dbReference>
<reference evidence="1" key="1">
    <citation type="submission" date="2020-10" db="EMBL/GenBank/DDBJ databases">
        <authorList>
            <person name="Gilroy R."/>
        </authorList>
    </citation>
    <scope>NUCLEOTIDE SEQUENCE</scope>
    <source>
        <strain evidence="1">CHK121-14286</strain>
    </source>
</reference>
<name>A0A9D1J8M3_9BACT</name>
<dbReference type="Pfam" id="PF07873">
    <property type="entry name" value="YabP"/>
    <property type="match status" value="1"/>
</dbReference>
<protein>
    <submittedName>
        <fullName evidence="1">YabP/YqfC family sporulation protein</fullName>
    </submittedName>
</protein>
<dbReference type="AlphaFoldDB" id="A0A9D1J8M3"/>
<reference evidence="1" key="2">
    <citation type="journal article" date="2021" name="PeerJ">
        <title>Extensive microbial diversity within the chicken gut microbiome revealed by metagenomics and culture.</title>
        <authorList>
            <person name="Gilroy R."/>
            <person name="Ravi A."/>
            <person name="Getino M."/>
            <person name="Pursley I."/>
            <person name="Horton D.L."/>
            <person name="Alikhan N.F."/>
            <person name="Baker D."/>
            <person name="Gharbi K."/>
            <person name="Hall N."/>
            <person name="Watson M."/>
            <person name="Adriaenssens E.M."/>
            <person name="Foster-Nyarko E."/>
            <person name="Jarju S."/>
            <person name="Secka A."/>
            <person name="Antonio M."/>
            <person name="Oren A."/>
            <person name="Chaudhuri R.R."/>
            <person name="La Ragione R."/>
            <person name="Hildebrand F."/>
            <person name="Pallen M.J."/>
        </authorList>
    </citation>
    <scope>NUCLEOTIDE SEQUENCE</scope>
    <source>
        <strain evidence="1">CHK121-14286</strain>
    </source>
</reference>
<dbReference type="EMBL" id="DVHL01000036">
    <property type="protein sequence ID" value="HIR66067.1"/>
    <property type="molecule type" value="Genomic_DNA"/>
</dbReference>
<sequence length="92" mass="9990">MNNSFLQCISDICGMELSSVVSGGKYSVYGNTVAVVEGHKGIAFYSREKVCFFLRQGMLEVCGDNLEIRCLEKNCGVICGKILSVAVQDGKK</sequence>
<organism evidence="1 2">
    <name type="scientific">Candidatus Fimimonas gallinarum</name>
    <dbReference type="NCBI Taxonomy" id="2840821"/>
    <lineage>
        <taxon>Bacteria</taxon>
        <taxon>Pseudomonadati</taxon>
        <taxon>Myxococcota</taxon>
        <taxon>Myxococcia</taxon>
        <taxon>Myxococcales</taxon>
        <taxon>Cystobacterineae</taxon>
        <taxon>Myxococcaceae</taxon>
        <taxon>Myxococcaceae incertae sedis</taxon>
        <taxon>Candidatus Fimimonas</taxon>
    </lineage>
</organism>
<comment type="caution">
    <text evidence="1">The sequence shown here is derived from an EMBL/GenBank/DDBJ whole genome shotgun (WGS) entry which is preliminary data.</text>
</comment>
<dbReference type="InterPro" id="IPR022476">
    <property type="entry name" value="Spore_YabP/YqfC"/>
</dbReference>